<gene>
    <name evidence="9" type="ORF">CLV30_13319</name>
</gene>
<feature type="active site" description="Proton donor" evidence="6">
    <location>
        <position position="306"/>
    </location>
</feature>
<evidence type="ECO:0000256" key="3">
    <source>
        <dbReference type="ARBA" id="ARBA00012663"/>
    </source>
</evidence>
<dbReference type="SUPFAM" id="SSF55545">
    <property type="entry name" value="beta-N-acetylhexosaminidase-like domain"/>
    <property type="match status" value="1"/>
</dbReference>
<dbReference type="OrthoDB" id="9763537at2"/>
<keyword evidence="10" id="KW-1185">Reference proteome</keyword>
<dbReference type="PANTHER" id="PTHR22600:SF57">
    <property type="entry name" value="BETA-N-ACETYLHEXOSAMINIDASE"/>
    <property type="match status" value="1"/>
</dbReference>
<evidence type="ECO:0000256" key="5">
    <source>
        <dbReference type="ARBA" id="ARBA00023295"/>
    </source>
</evidence>
<evidence type="ECO:0000259" key="7">
    <source>
        <dbReference type="Pfam" id="PF00728"/>
    </source>
</evidence>
<dbReference type="PANTHER" id="PTHR22600">
    <property type="entry name" value="BETA-HEXOSAMINIDASE"/>
    <property type="match status" value="1"/>
</dbReference>
<evidence type="ECO:0000256" key="2">
    <source>
        <dbReference type="ARBA" id="ARBA00006285"/>
    </source>
</evidence>
<dbReference type="GO" id="GO:0005975">
    <property type="term" value="P:carbohydrate metabolic process"/>
    <property type="evidence" value="ECO:0007669"/>
    <property type="project" value="InterPro"/>
</dbReference>
<dbReference type="Pfam" id="PF02838">
    <property type="entry name" value="Glyco_hydro_20b"/>
    <property type="match status" value="1"/>
</dbReference>
<dbReference type="GO" id="GO:0016020">
    <property type="term" value="C:membrane"/>
    <property type="evidence" value="ECO:0007669"/>
    <property type="project" value="TreeGrafter"/>
</dbReference>
<comment type="catalytic activity">
    <reaction evidence="1">
        <text>Hydrolysis of terminal non-reducing N-acetyl-D-hexosamine residues in N-acetyl-beta-D-hexosaminides.</text>
        <dbReference type="EC" id="3.2.1.52"/>
    </reaction>
</comment>
<dbReference type="InterPro" id="IPR017853">
    <property type="entry name" value="GH"/>
</dbReference>
<dbReference type="Gene3D" id="3.30.379.10">
    <property type="entry name" value="Chitobiase/beta-hexosaminidase domain 2-like"/>
    <property type="match status" value="1"/>
</dbReference>
<dbReference type="GO" id="GO:0030203">
    <property type="term" value="P:glycosaminoglycan metabolic process"/>
    <property type="evidence" value="ECO:0007669"/>
    <property type="project" value="TreeGrafter"/>
</dbReference>
<keyword evidence="4" id="KW-0378">Hydrolase</keyword>
<evidence type="ECO:0000256" key="6">
    <source>
        <dbReference type="PIRSR" id="PIRSR625705-1"/>
    </source>
</evidence>
<protein>
    <recommendedName>
        <fullName evidence="3">beta-N-acetylhexosaminidase</fullName>
        <ecNumber evidence="3">3.2.1.52</ecNumber>
    </recommendedName>
</protein>
<keyword evidence="5" id="KW-0326">Glycosidase</keyword>
<dbReference type="AlphaFoldDB" id="A0A2P8D3V0"/>
<dbReference type="InterPro" id="IPR015882">
    <property type="entry name" value="HEX_bac_N"/>
</dbReference>
<dbReference type="GO" id="GO:0004563">
    <property type="term" value="F:beta-N-acetylhexosaminidase activity"/>
    <property type="evidence" value="ECO:0007669"/>
    <property type="project" value="UniProtKB-EC"/>
</dbReference>
<evidence type="ECO:0000256" key="1">
    <source>
        <dbReference type="ARBA" id="ARBA00001231"/>
    </source>
</evidence>
<dbReference type="InterPro" id="IPR025705">
    <property type="entry name" value="Beta_hexosaminidase_sua/sub"/>
</dbReference>
<name>A0A2P8D3V0_9ACTN</name>
<comment type="similarity">
    <text evidence="2">Belongs to the glycosyl hydrolase 20 family.</text>
</comment>
<organism evidence="9 10">
    <name type="scientific">Haloactinopolyspora alba</name>
    <dbReference type="NCBI Taxonomy" id="648780"/>
    <lineage>
        <taxon>Bacteria</taxon>
        <taxon>Bacillati</taxon>
        <taxon>Actinomycetota</taxon>
        <taxon>Actinomycetes</taxon>
        <taxon>Jiangellales</taxon>
        <taxon>Jiangellaceae</taxon>
        <taxon>Haloactinopolyspora</taxon>
    </lineage>
</organism>
<evidence type="ECO:0000313" key="9">
    <source>
        <dbReference type="EMBL" id="PSK91886.1"/>
    </source>
</evidence>
<dbReference type="Pfam" id="PF00728">
    <property type="entry name" value="Glyco_hydro_20"/>
    <property type="match status" value="1"/>
</dbReference>
<evidence type="ECO:0000259" key="8">
    <source>
        <dbReference type="Pfam" id="PF02838"/>
    </source>
</evidence>
<feature type="domain" description="Glycoside hydrolase family 20 catalytic" evidence="7">
    <location>
        <begin position="140"/>
        <end position="476"/>
    </location>
</feature>
<dbReference type="PRINTS" id="PR00738">
    <property type="entry name" value="GLHYDRLASE20"/>
</dbReference>
<dbReference type="InterPro" id="IPR029018">
    <property type="entry name" value="Hex-like_dom2"/>
</dbReference>
<feature type="domain" description="Beta-hexosaminidase bacterial type N-terminal" evidence="8">
    <location>
        <begin position="8"/>
        <end position="135"/>
    </location>
</feature>
<proteinExistence type="inferred from homology"/>
<evidence type="ECO:0000313" key="10">
    <source>
        <dbReference type="Proteomes" id="UP000243528"/>
    </source>
</evidence>
<dbReference type="Proteomes" id="UP000243528">
    <property type="component" value="Unassembled WGS sequence"/>
</dbReference>
<dbReference type="PIRSF" id="PIRSF001093">
    <property type="entry name" value="B-hxosamndse_ab_euk"/>
    <property type="match status" value="1"/>
</dbReference>
<dbReference type="Gene3D" id="3.20.20.80">
    <property type="entry name" value="Glycosidases"/>
    <property type="match status" value="1"/>
</dbReference>
<dbReference type="InterPro" id="IPR015883">
    <property type="entry name" value="Glyco_hydro_20_cat"/>
</dbReference>
<reference evidence="9 10" key="1">
    <citation type="submission" date="2018-03" db="EMBL/GenBank/DDBJ databases">
        <title>Genomic Encyclopedia of Archaeal and Bacterial Type Strains, Phase II (KMG-II): from individual species to whole genera.</title>
        <authorList>
            <person name="Goeker M."/>
        </authorList>
    </citation>
    <scope>NUCLEOTIDE SEQUENCE [LARGE SCALE GENOMIC DNA]</scope>
    <source>
        <strain evidence="9 10">DSM 45211</strain>
    </source>
</reference>
<dbReference type="CDD" id="cd06563">
    <property type="entry name" value="GH20_chitobiase-like"/>
    <property type="match status" value="1"/>
</dbReference>
<evidence type="ECO:0000256" key="4">
    <source>
        <dbReference type="ARBA" id="ARBA00022801"/>
    </source>
</evidence>
<dbReference type="SUPFAM" id="SSF51445">
    <property type="entry name" value="(Trans)glycosidases"/>
    <property type="match status" value="1"/>
</dbReference>
<comment type="caution">
    <text evidence="9">The sequence shown here is derived from an EMBL/GenBank/DDBJ whole genome shotgun (WGS) entry which is preliminary data.</text>
</comment>
<dbReference type="RefSeq" id="WP_106540022.1">
    <property type="nucleotide sequence ID" value="NZ_PYGE01000033.1"/>
</dbReference>
<dbReference type="EC" id="3.2.1.52" evidence="3"/>
<accession>A0A2P8D3V0</accession>
<dbReference type="EMBL" id="PYGE01000033">
    <property type="protein sequence ID" value="PSK91886.1"/>
    <property type="molecule type" value="Genomic_DNA"/>
</dbReference>
<sequence length="506" mass="55652">MPVPHADIHVLPRPTELTTLPGRFTLDAGTSVRVGPGTEPAASLLRELFTPAIGPALPPSADGAVALVLDTDRADLGTEGYHLTVGPDEVLLRAAAPAGLLHAVQTLRQLLPAEAFDEQPTRASAWEVPCVRITDVPRLPWRGAMIDVARHFQPISALRRFVDLLALHKMNVLHLHLTDDQGWRMPVAAYPKLVEIGAHRPETTGDGVPHGGSYTRRELTDLVAYAARRGITIVPEIELPGHSRAALAAYPELGNHPDRVLGVWTRWGVSEQILGVHDLTQDFCRTVLDEVMDTFPGRYIHLGGDECPLTEWEQSPDAAARMREHGLTGPRELYRWFMAEVGNHVLRAGRRPVAWAEGDDLTLPSPFTVLPWRDEAHGRAAADRGHDVVMAPHLATYLDYAETSDPGELPSPDGSVTELHTVQAYAPVPDSWEPDAAARVLGTQGQLWSEYLPTPEHVEYRAFPRLCALAESAWSGPGDWSDFTRRLEHHRLRLDVLGVPRTQPSS</sequence>